<keyword evidence="11" id="KW-0456">Lyase</keyword>
<name>A0A917LY80_9BACT</name>
<comment type="catalytic activity">
    <reaction evidence="13">
        <text>cyclobutadipyrimidine (in DNA) = 2 pyrimidine residues (in DNA).</text>
        <dbReference type="EC" id="4.1.99.3"/>
    </reaction>
</comment>
<evidence type="ECO:0000256" key="3">
    <source>
        <dbReference type="ARBA" id="ARBA00006409"/>
    </source>
</evidence>
<dbReference type="GO" id="GO:0000719">
    <property type="term" value="P:photoreactive repair"/>
    <property type="evidence" value="ECO:0007669"/>
    <property type="project" value="TreeGrafter"/>
</dbReference>
<reference evidence="15" key="1">
    <citation type="journal article" date="2014" name="Int. J. Syst. Evol. Microbiol.">
        <title>Complete genome sequence of Corynebacterium casei LMG S-19264T (=DSM 44701T), isolated from a smear-ripened cheese.</title>
        <authorList>
            <consortium name="US DOE Joint Genome Institute (JGI-PGF)"/>
            <person name="Walter F."/>
            <person name="Albersmeier A."/>
            <person name="Kalinowski J."/>
            <person name="Ruckert C."/>
        </authorList>
    </citation>
    <scope>NUCLEOTIDE SEQUENCE</scope>
    <source>
        <strain evidence="15">CGMCC 1.12997</strain>
    </source>
</reference>
<evidence type="ECO:0000313" key="15">
    <source>
        <dbReference type="EMBL" id="GGG65646.1"/>
    </source>
</evidence>
<comment type="cofactor">
    <cofactor evidence="2">
        <name>FAD</name>
        <dbReference type="ChEBI" id="CHEBI:57692"/>
    </cofactor>
</comment>
<evidence type="ECO:0000259" key="14">
    <source>
        <dbReference type="PROSITE" id="PS51645"/>
    </source>
</evidence>
<dbReference type="Gene3D" id="3.40.50.620">
    <property type="entry name" value="HUPs"/>
    <property type="match status" value="1"/>
</dbReference>
<dbReference type="PROSITE" id="PS51645">
    <property type="entry name" value="PHR_CRY_ALPHA_BETA"/>
    <property type="match status" value="1"/>
</dbReference>
<dbReference type="InterPro" id="IPR036155">
    <property type="entry name" value="Crypto/Photolyase_N_sf"/>
</dbReference>
<evidence type="ECO:0000256" key="8">
    <source>
        <dbReference type="ARBA" id="ARBA00022827"/>
    </source>
</evidence>
<evidence type="ECO:0000256" key="13">
    <source>
        <dbReference type="ARBA" id="ARBA00033999"/>
    </source>
</evidence>
<comment type="similarity">
    <text evidence="3">Belongs to the DNA photolyase class-2 family.</text>
</comment>
<dbReference type="RefSeq" id="WP_188552488.1">
    <property type="nucleotide sequence ID" value="NZ_BMGT01000001.1"/>
</dbReference>
<evidence type="ECO:0000256" key="2">
    <source>
        <dbReference type="ARBA" id="ARBA00001974"/>
    </source>
</evidence>
<dbReference type="EC" id="4.1.99.3" evidence="4"/>
<dbReference type="InterPro" id="IPR014729">
    <property type="entry name" value="Rossmann-like_a/b/a_fold"/>
</dbReference>
<dbReference type="Proteomes" id="UP000647241">
    <property type="component" value="Unassembled WGS sequence"/>
</dbReference>
<dbReference type="GO" id="GO:0003904">
    <property type="term" value="F:deoxyribodipyrimidine photo-lyase activity"/>
    <property type="evidence" value="ECO:0007669"/>
    <property type="project" value="UniProtKB-EC"/>
</dbReference>
<evidence type="ECO:0000313" key="16">
    <source>
        <dbReference type="Proteomes" id="UP000647241"/>
    </source>
</evidence>
<dbReference type="Gene3D" id="1.10.579.10">
    <property type="entry name" value="DNA Cyclobutane Dipyrimidine Photolyase, subunit A, domain 3"/>
    <property type="match status" value="1"/>
</dbReference>
<sequence>MASRPAASADQLQALSSNPRVTVRRAGAADPDGKCVVYWMQRAQRGTDNHAVDIAVQVANLLGLPLVVYFAAISNFPHANLRHYAFLNQGLPDIEEDLAARNIAFVMRRAPHESHEQFLADVRASLLIGDENPMREPERWRRYLASRLKIPFWTVDADVIVPSKLIERAQYGAYTIRPRLNRLLPDFLEPYANTHARHPWKRPRSFCADPVNEDITRGWKTFDRTVLPVEAWQGGTHAALKRLRLFTTRMLESYETERNHPETDGTSCLSPYLHFGHIGSLTIALAVNAEVKKHPHLKQARDSFFNELITWRELAINFVRYTPNYDSPDCAEPWAKTTIAEHARDEREYLYTLAQLEGAETHDDLWNAAQLQMLHHGWMHNHMRMYWAKKILEWSPSIATAMKRAIHLNDKYFLDGRDPNGYAGVAWVILGKFDRAWNERPIFGKIRYMSGASTGRKFNSKEYIRQNYNYQEIAPELRLR</sequence>
<evidence type="ECO:0000256" key="1">
    <source>
        <dbReference type="ARBA" id="ARBA00001932"/>
    </source>
</evidence>
<keyword evidence="16" id="KW-1185">Reference proteome</keyword>
<accession>A0A917LY80</accession>
<organism evidence="15 16">
    <name type="scientific">Edaphobacter dinghuensis</name>
    <dbReference type="NCBI Taxonomy" id="1560005"/>
    <lineage>
        <taxon>Bacteria</taxon>
        <taxon>Pseudomonadati</taxon>
        <taxon>Acidobacteriota</taxon>
        <taxon>Terriglobia</taxon>
        <taxon>Terriglobales</taxon>
        <taxon>Acidobacteriaceae</taxon>
        <taxon>Edaphobacter</taxon>
    </lineage>
</organism>
<dbReference type="InterPro" id="IPR052219">
    <property type="entry name" value="Photolyase_Class-2"/>
</dbReference>
<keyword evidence="9" id="KW-0238">DNA-binding</keyword>
<dbReference type="PANTHER" id="PTHR10211:SF0">
    <property type="entry name" value="DEOXYRIBODIPYRIMIDINE PHOTO-LYASE"/>
    <property type="match status" value="1"/>
</dbReference>
<evidence type="ECO:0000256" key="10">
    <source>
        <dbReference type="ARBA" id="ARBA00023204"/>
    </source>
</evidence>
<dbReference type="AlphaFoldDB" id="A0A917LY80"/>
<evidence type="ECO:0000256" key="5">
    <source>
        <dbReference type="ARBA" id="ARBA00014046"/>
    </source>
</evidence>
<evidence type="ECO:0000256" key="4">
    <source>
        <dbReference type="ARBA" id="ARBA00013149"/>
    </source>
</evidence>
<dbReference type="GO" id="GO:0003677">
    <property type="term" value="F:DNA binding"/>
    <property type="evidence" value="ECO:0007669"/>
    <property type="project" value="UniProtKB-KW"/>
</dbReference>
<comment type="caution">
    <text evidence="15">The sequence shown here is derived from an EMBL/GenBank/DDBJ whole genome shotgun (WGS) entry which is preliminary data.</text>
</comment>
<dbReference type="FunFam" id="1.10.579.10:FF:000002">
    <property type="entry name" value="Deoxyribodipyrimidine photolyase"/>
    <property type="match status" value="1"/>
</dbReference>
<feature type="domain" description="Photolyase/cryptochrome alpha/beta" evidence="14">
    <location>
        <begin position="34"/>
        <end position="163"/>
    </location>
</feature>
<keyword evidence="6" id="KW-0285">Flavoprotein</keyword>
<gene>
    <name evidence="15" type="ORF">GCM10011585_04190</name>
</gene>
<evidence type="ECO:0000256" key="7">
    <source>
        <dbReference type="ARBA" id="ARBA00022763"/>
    </source>
</evidence>
<dbReference type="EMBL" id="BMGT01000001">
    <property type="protein sequence ID" value="GGG65646.1"/>
    <property type="molecule type" value="Genomic_DNA"/>
</dbReference>
<comment type="cofactor">
    <cofactor evidence="1">
        <name>(6R)-5,10-methylene-5,6,7,8-tetrahydrofolate</name>
        <dbReference type="ChEBI" id="CHEBI:15636"/>
    </cofactor>
</comment>
<dbReference type="Pfam" id="PF00875">
    <property type="entry name" value="DNA_photolyase"/>
    <property type="match status" value="1"/>
</dbReference>
<dbReference type="SUPFAM" id="SSF52425">
    <property type="entry name" value="Cryptochrome/photolyase, N-terminal domain"/>
    <property type="match status" value="1"/>
</dbReference>
<proteinExistence type="inferred from homology"/>
<dbReference type="Gene3D" id="1.25.40.80">
    <property type="match status" value="1"/>
</dbReference>
<dbReference type="InterPro" id="IPR036134">
    <property type="entry name" value="Crypto/Photolyase_FAD-like_sf"/>
</dbReference>
<evidence type="ECO:0000256" key="9">
    <source>
        <dbReference type="ARBA" id="ARBA00023125"/>
    </source>
</evidence>
<keyword evidence="10" id="KW-0234">DNA repair</keyword>
<dbReference type="SUPFAM" id="SSF48173">
    <property type="entry name" value="Cryptochrome/photolyase FAD-binding domain"/>
    <property type="match status" value="1"/>
</dbReference>
<evidence type="ECO:0000256" key="6">
    <source>
        <dbReference type="ARBA" id="ARBA00022630"/>
    </source>
</evidence>
<evidence type="ECO:0000256" key="12">
    <source>
        <dbReference type="ARBA" id="ARBA00031671"/>
    </source>
</evidence>
<reference evidence="15" key="2">
    <citation type="submission" date="2020-09" db="EMBL/GenBank/DDBJ databases">
        <authorList>
            <person name="Sun Q."/>
            <person name="Zhou Y."/>
        </authorList>
    </citation>
    <scope>NUCLEOTIDE SEQUENCE</scope>
    <source>
        <strain evidence="15">CGMCC 1.12997</strain>
    </source>
</reference>
<keyword evidence="8" id="KW-0274">FAD</keyword>
<dbReference type="PANTHER" id="PTHR10211">
    <property type="entry name" value="DEOXYRIBODIPYRIMIDINE PHOTOLYASE"/>
    <property type="match status" value="1"/>
</dbReference>
<evidence type="ECO:0000256" key="11">
    <source>
        <dbReference type="ARBA" id="ARBA00023239"/>
    </source>
</evidence>
<dbReference type="InterPro" id="IPR006050">
    <property type="entry name" value="DNA_photolyase_N"/>
</dbReference>
<keyword evidence="7" id="KW-0227">DNA damage</keyword>
<protein>
    <recommendedName>
        <fullName evidence="5">Deoxyribodipyrimidine photo-lyase</fullName>
        <ecNumber evidence="4">4.1.99.3</ecNumber>
    </recommendedName>
    <alternativeName>
        <fullName evidence="12">DNA photolyase</fullName>
    </alternativeName>
</protein>